<dbReference type="Pfam" id="PF07524">
    <property type="entry name" value="Bromo_TP"/>
    <property type="match status" value="1"/>
</dbReference>
<comment type="similarity">
    <text evidence="2">Belongs to the TAF8 family.</text>
</comment>
<dbReference type="GO" id="GO:0005669">
    <property type="term" value="C:transcription factor TFIID complex"/>
    <property type="evidence" value="ECO:0007669"/>
    <property type="project" value="InterPro"/>
</dbReference>
<dbReference type="InterPro" id="IPR009072">
    <property type="entry name" value="Histone-fold"/>
</dbReference>
<sequence>MMPEPSPVAGTKRAHSDSTTTAPVGQGKKRRIHHALQHVQQIPKAIEPAPQNPVYAQGQLLKSISAALVMAGFDSVLPTALESFRSHVEEYMLHFLSYARTSMHNNRRTTPTPLDFVQALANMPNTHTARLLVPQLALDVPEDISYPSIPEPEPDPPHAPDFSQLLEPLIEQHPPAWAPRHFPPLPPKHSWKETAVYPEREKDARKMREKATEEGVLAEQALRKLAASAKASALSAEKHRHNALRGEGKLREPARNGVRSAVRAHEDTFAEMMKEIGGGDESVDLAEGDAQTRTGMDLGMPEGVVVNHDMRHWRRSGQRRGMHA</sequence>
<gene>
    <name evidence="10" type="ORF">CERZMDRAFT_82018</name>
</gene>
<evidence type="ECO:0000256" key="4">
    <source>
        <dbReference type="ARBA" id="ARBA00023015"/>
    </source>
</evidence>
<organism evidence="10 11">
    <name type="scientific">Cercospora zeae-maydis SCOH1-5</name>
    <dbReference type="NCBI Taxonomy" id="717836"/>
    <lineage>
        <taxon>Eukaryota</taxon>
        <taxon>Fungi</taxon>
        <taxon>Dikarya</taxon>
        <taxon>Ascomycota</taxon>
        <taxon>Pezizomycotina</taxon>
        <taxon>Dothideomycetes</taxon>
        <taxon>Dothideomycetidae</taxon>
        <taxon>Mycosphaerellales</taxon>
        <taxon>Mycosphaerellaceae</taxon>
        <taxon>Cercospora</taxon>
    </lineage>
</organism>
<keyword evidence="6" id="KW-0539">Nucleus</keyword>
<feature type="domain" description="Transcription factor TFIID subunit 8 C-terminal" evidence="9">
    <location>
        <begin position="178"/>
        <end position="225"/>
    </location>
</feature>
<name>A0A6A6FRL8_9PEZI</name>
<dbReference type="PANTHER" id="PTHR46469">
    <property type="entry name" value="TRANSCRIPTION INITIATION FACTOR TFIID SUBUNIT 8"/>
    <property type="match status" value="1"/>
</dbReference>
<dbReference type="InterPro" id="IPR006565">
    <property type="entry name" value="BTP"/>
</dbReference>
<accession>A0A6A6FRL8</accession>
<evidence type="ECO:0000313" key="10">
    <source>
        <dbReference type="EMBL" id="KAF2215940.1"/>
    </source>
</evidence>
<dbReference type="GO" id="GO:0006367">
    <property type="term" value="P:transcription initiation at RNA polymerase II promoter"/>
    <property type="evidence" value="ECO:0007669"/>
    <property type="project" value="TreeGrafter"/>
</dbReference>
<evidence type="ECO:0000256" key="2">
    <source>
        <dbReference type="ARBA" id="ARBA00008767"/>
    </source>
</evidence>
<evidence type="ECO:0000256" key="3">
    <source>
        <dbReference type="ARBA" id="ARBA00017307"/>
    </source>
</evidence>
<dbReference type="GO" id="GO:0046982">
    <property type="term" value="F:protein heterodimerization activity"/>
    <property type="evidence" value="ECO:0007669"/>
    <property type="project" value="InterPro"/>
</dbReference>
<dbReference type="AlphaFoldDB" id="A0A6A6FRL8"/>
<dbReference type="Proteomes" id="UP000799539">
    <property type="component" value="Unassembled WGS sequence"/>
</dbReference>
<protein>
    <recommendedName>
        <fullName evidence="3">Transcription initiation factor TFIID subunit 8</fullName>
    </recommendedName>
</protein>
<evidence type="ECO:0000256" key="7">
    <source>
        <dbReference type="SAM" id="MobiDB-lite"/>
    </source>
</evidence>
<feature type="region of interest" description="Disordered" evidence="7">
    <location>
        <begin position="1"/>
        <end position="31"/>
    </location>
</feature>
<proteinExistence type="inferred from homology"/>
<evidence type="ECO:0000259" key="8">
    <source>
        <dbReference type="Pfam" id="PF07524"/>
    </source>
</evidence>
<keyword evidence="5" id="KW-0804">Transcription</keyword>
<dbReference type="PANTHER" id="PTHR46469:SF1">
    <property type="entry name" value="TRANSCRIPTION INITIATION FACTOR TFIID SUBUNIT 8"/>
    <property type="match status" value="1"/>
</dbReference>
<evidence type="ECO:0000256" key="6">
    <source>
        <dbReference type="ARBA" id="ARBA00023242"/>
    </source>
</evidence>
<evidence type="ECO:0000259" key="9">
    <source>
        <dbReference type="Pfam" id="PF10406"/>
    </source>
</evidence>
<reference evidence="10" key="1">
    <citation type="journal article" date="2020" name="Stud. Mycol.">
        <title>101 Dothideomycetes genomes: a test case for predicting lifestyles and emergence of pathogens.</title>
        <authorList>
            <person name="Haridas S."/>
            <person name="Albert R."/>
            <person name="Binder M."/>
            <person name="Bloem J."/>
            <person name="Labutti K."/>
            <person name="Salamov A."/>
            <person name="Andreopoulos B."/>
            <person name="Baker S."/>
            <person name="Barry K."/>
            <person name="Bills G."/>
            <person name="Bluhm B."/>
            <person name="Cannon C."/>
            <person name="Castanera R."/>
            <person name="Culley D."/>
            <person name="Daum C."/>
            <person name="Ezra D."/>
            <person name="Gonzalez J."/>
            <person name="Henrissat B."/>
            <person name="Kuo A."/>
            <person name="Liang C."/>
            <person name="Lipzen A."/>
            <person name="Lutzoni F."/>
            <person name="Magnuson J."/>
            <person name="Mondo S."/>
            <person name="Nolan M."/>
            <person name="Ohm R."/>
            <person name="Pangilinan J."/>
            <person name="Park H.-J."/>
            <person name="Ramirez L."/>
            <person name="Alfaro M."/>
            <person name="Sun H."/>
            <person name="Tritt A."/>
            <person name="Yoshinaga Y."/>
            <person name="Zwiers L.-H."/>
            <person name="Turgeon B."/>
            <person name="Goodwin S."/>
            <person name="Spatafora J."/>
            <person name="Crous P."/>
            <person name="Grigoriev I."/>
        </authorList>
    </citation>
    <scope>NUCLEOTIDE SEQUENCE</scope>
    <source>
        <strain evidence="10">SCOH1-5</strain>
    </source>
</reference>
<dbReference type="InterPro" id="IPR019473">
    <property type="entry name" value="TFIID_su8_C"/>
</dbReference>
<feature type="domain" description="Bromodomain associated" evidence="8">
    <location>
        <begin position="57"/>
        <end position="123"/>
    </location>
</feature>
<dbReference type="Gene3D" id="1.10.20.10">
    <property type="entry name" value="Histone, subunit A"/>
    <property type="match status" value="1"/>
</dbReference>
<dbReference type="InterPro" id="IPR037818">
    <property type="entry name" value="TAF8"/>
</dbReference>
<evidence type="ECO:0000256" key="5">
    <source>
        <dbReference type="ARBA" id="ARBA00023163"/>
    </source>
</evidence>
<evidence type="ECO:0000256" key="1">
    <source>
        <dbReference type="ARBA" id="ARBA00004123"/>
    </source>
</evidence>
<keyword evidence="11" id="KW-1185">Reference proteome</keyword>
<evidence type="ECO:0000313" key="11">
    <source>
        <dbReference type="Proteomes" id="UP000799539"/>
    </source>
</evidence>
<dbReference type="OrthoDB" id="2193813at2759"/>
<dbReference type="Pfam" id="PF10406">
    <property type="entry name" value="TAF8_C"/>
    <property type="match status" value="1"/>
</dbReference>
<dbReference type="CDD" id="cd00076">
    <property type="entry name" value="HFD_SF"/>
    <property type="match status" value="1"/>
</dbReference>
<comment type="subcellular location">
    <subcellularLocation>
        <location evidence="1">Nucleus</location>
    </subcellularLocation>
</comment>
<keyword evidence="4" id="KW-0805">Transcription regulation</keyword>
<dbReference type="EMBL" id="ML992665">
    <property type="protein sequence ID" value="KAF2215940.1"/>
    <property type="molecule type" value="Genomic_DNA"/>
</dbReference>